<comment type="caution">
    <text evidence="1">The sequence shown here is derived from an EMBL/GenBank/DDBJ whole genome shotgun (WGS) entry which is preliminary data.</text>
</comment>
<dbReference type="EMBL" id="JAGYPF010000002">
    <property type="protein sequence ID" value="MBS4212449.1"/>
    <property type="molecule type" value="Genomic_DNA"/>
</dbReference>
<accession>A0A942U6M1</accession>
<evidence type="ECO:0000313" key="1">
    <source>
        <dbReference type="EMBL" id="MBS4212449.1"/>
    </source>
</evidence>
<evidence type="ECO:0000313" key="2">
    <source>
        <dbReference type="Proteomes" id="UP000679749"/>
    </source>
</evidence>
<protein>
    <submittedName>
        <fullName evidence="1">Uncharacterized protein</fullName>
    </submittedName>
</protein>
<proteinExistence type="predicted"/>
<reference evidence="1" key="1">
    <citation type="submission" date="2021-05" db="EMBL/GenBank/DDBJ databases">
        <title>Novel Bacillus species.</title>
        <authorList>
            <person name="Liu G."/>
        </authorList>
    </citation>
    <scope>NUCLEOTIDE SEQUENCE</scope>
    <source>
        <strain evidence="1">FJAT-49825</strain>
    </source>
</reference>
<gene>
    <name evidence="1" type="ORF">KHA99_08335</name>
</gene>
<organism evidence="1 2">
    <name type="scientific">Neobacillus rhizophilus</name>
    <dbReference type="NCBI Taxonomy" id="2833579"/>
    <lineage>
        <taxon>Bacteria</taxon>
        <taxon>Bacillati</taxon>
        <taxon>Bacillota</taxon>
        <taxon>Bacilli</taxon>
        <taxon>Bacillales</taxon>
        <taxon>Bacillaceae</taxon>
        <taxon>Neobacillus</taxon>
    </lineage>
</organism>
<sequence length="381" mass="44205">MLYDEEFISGLPQPEKSWKSPLVVYVAKEVNEQYKNFKLYLEEWFEKIDEEKKASYYSRLRSLNDKEFLAQIHELFVYDFCESLGKVDCDPELEDGKTPELLWDIQGKKALLDVVTLFDPEERGKSKTAIDDLLNYLKEIEHYYDVCVSYENIDLHNLKRKKIKKALIDYLDSLDIENIGPEEELVMDDFGYVGVFVPVPRNNRQKENLSFAILGPAEGIEPNKSIEKRIKSKLTKYKWAGPMFVAICKSADFGVDWDDVAEVLYGPPIVKYNPTTKEHIEVLGQGGLLMPRGENAPKNTSLTGVLYCELKWGDGGLPKLQVRYLANPFAKYPIKLPLPTFPLIKKNRIIFEWSNSENSKGLVYFIRKFIVWIKSLYNYFK</sequence>
<name>A0A942U6M1_9BACI</name>
<keyword evidence="2" id="KW-1185">Reference proteome</keyword>
<dbReference type="AlphaFoldDB" id="A0A942U6M1"/>
<dbReference type="RefSeq" id="WP_213117005.1">
    <property type="nucleotide sequence ID" value="NZ_JAGYPF010000002.1"/>
</dbReference>
<dbReference type="Proteomes" id="UP000679749">
    <property type="component" value="Unassembled WGS sequence"/>
</dbReference>